<gene>
    <name evidence="2" type="ORF">ACFQGU_08800</name>
</gene>
<dbReference type="RefSeq" id="WP_386765763.1">
    <property type="nucleotide sequence ID" value="NZ_JBHSTI010000008.1"/>
</dbReference>
<protein>
    <submittedName>
        <fullName evidence="2">MarR family winged helix-turn-helix transcriptional regulator</fullName>
    </submittedName>
</protein>
<dbReference type="SUPFAM" id="SSF46785">
    <property type="entry name" value="Winged helix' DNA-binding domain"/>
    <property type="match status" value="1"/>
</dbReference>
<dbReference type="InterPro" id="IPR036388">
    <property type="entry name" value="WH-like_DNA-bd_sf"/>
</dbReference>
<dbReference type="PRINTS" id="PR00598">
    <property type="entry name" value="HTHMARR"/>
</dbReference>
<dbReference type="Gene3D" id="1.10.10.10">
    <property type="entry name" value="Winged helix-like DNA-binding domain superfamily/Winged helix DNA-binding domain"/>
    <property type="match status" value="1"/>
</dbReference>
<dbReference type="Proteomes" id="UP001596138">
    <property type="component" value="Unassembled WGS sequence"/>
</dbReference>
<dbReference type="InterPro" id="IPR036390">
    <property type="entry name" value="WH_DNA-bd_sf"/>
</dbReference>
<dbReference type="EMBL" id="JBHSTI010000008">
    <property type="protein sequence ID" value="MFC6237975.1"/>
    <property type="molecule type" value="Genomic_DNA"/>
</dbReference>
<accession>A0ABW1T1F5</accession>
<name>A0ABW1T1F5_9ACTN</name>
<reference evidence="3" key="1">
    <citation type="journal article" date="2019" name="Int. J. Syst. Evol. Microbiol.">
        <title>The Global Catalogue of Microorganisms (GCM) 10K type strain sequencing project: providing services to taxonomists for standard genome sequencing and annotation.</title>
        <authorList>
            <consortium name="The Broad Institute Genomics Platform"/>
            <consortium name="The Broad Institute Genome Sequencing Center for Infectious Disease"/>
            <person name="Wu L."/>
            <person name="Ma J."/>
        </authorList>
    </citation>
    <scope>NUCLEOTIDE SEQUENCE [LARGE SCALE GENOMIC DNA]</scope>
    <source>
        <strain evidence="3">CGMCC 4.7317</strain>
    </source>
</reference>
<sequence>MSSARGRSPEEAAAAALEALPRVPEPSPDMAGAHLPDDLVDALDRSFRKLRKSMIRPPAGQVPVPALGRQVDMAKVFACDAVSELFERNGVVSVKDVAEELDLEHSTVSRLLGDVEHDGLVLRGVDPADRRRTTVELTELGRAVVADTTAISRFFTRILLSEWEREDVEQLAVLMRRLADTVQKRLDDLPGLAIREFARANPEMAQLVAAKFAAGHGGCADDAPPSASS</sequence>
<proteinExistence type="predicted"/>
<dbReference type="PANTHER" id="PTHR33164">
    <property type="entry name" value="TRANSCRIPTIONAL REGULATOR, MARR FAMILY"/>
    <property type="match status" value="1"/>
</dbReference>
<keyword evidence="3" id="KW-1185">Reference proteome</keyword>
<dbReference type="PANTHER" id="PTHR33164:SF57">
    <property type="entry name" value="MARR-FAMILY TRANSCRIPTIONAL REGULATOR"/>
    <property type="match status" value="1"/>
</dbReference>
<dbReference type="Pfam" id="PF12802">
    <property type="entry name" value="MarR_2"/>
    <property type="match status" value="1"/>
</dbReference>
<dbReference type="InterPro" id="IPR039422">
    <property type="entry name" value="MarR/SlyA-like"/>
</dbReference>
<evidence type="ECO:0000259" key="1">
    <source>
        <dbReference type="PROSITE" id="PS50995"/>
    </source>
</evidence>
<organism evidence="2 3">
    <name type="scientific">Longivirga aurantiaca</name>
    <dbReference type="NCBI Taxonomy" id="1837743"/>
    <lineage>
        <taxon>Bacteria</taxon>
        <taxon>Bacillati</taxon>
        <taxon>Actinomycetota</taxon>
        <taxon>Actinomycetes</taxon>
        <taxon>Sporichthyales</taxon>
        <taxon>Sporichthyaceae</taxon>
        <taxon>Longivirga</taxon>
    </lineage>
</organism>
<evidence type="ECO:0000313" key="2">
    <source>
        <dbReference type="EMBL" id="MFC6237975.1"/>
    </source>
</evidence>
<evidence type="ECO:0000313" key="3">
    <source>
        <dbReference type="Proteomes" id="UP001596138"/>
    </source>
</evidence>
<dbReference type="PROSITE" id="PS50995">
    <property type="entry name" value="HTH_MARR_2"/>
    <property type="match status" value="1"/>
</dbReference>
<dbReference type="SMART" id="SM00347">
    <property type="entry name" value="HTH_MARR"/>
    <property type="match status" value="1"/>
</dbReference>
<comment type="caution">
    <text evidence="2">The sequence shown here is derived from an EMBL/GenBank/DDBJ whole genome shotgun (WGS) entry which is preliminary data.</text>
</comment>
<dbReference type="InterPro" id="IPR000835">
    <property type="entry name" value="HTH_MarR-typ"/>
</dbReference>
<feature type="domain" description="HTH marR-type" evidence="1">
    <location>
        <begin position="36"/>
        <end position="180"/>
    </location>
</feature>